<protein>
    <submittedName>
        <fullName evidence="1">Em1-tg7</fullName>
    </submittedName>
</protein>
<name>Q1PPX6_EUPAE</name>
<gene>
    <name evidence="1" type="primary">em1-tg7</name>
</gene>
<proteinExistence type="predicted"/>
<accession>Q1PPX6</accession>
<dbReference type="EMBL" id="DQ345308">
    <property type="protein sequence ID" value="ABE28390.1"/>
    <property type="molecule type" value="Genomic_DNA"/>
</dbReference>
<reference evidence="1" key="1">
    <citation type="submission" date="2005-12" db="EMBL/GenBank/DDBJ databases">
        <authorList>
            <person name="Liang X."/>
            <person name="Lv J."/>
            <person name="Zhang X."/>
            <person name="Qin P."/>
            <person name="Yang T."/>
        </authorList>
    </citation>
    <scope>NUCLEOTIDE SEQUENCE</scope>
</reference>
<evidence type="ECO:0000313" key="1">
    <source>
        <dbReference type="EMBL" id="ABE28390.1"/>
    </source>
</evidence>
<dbReference type="AlphaFoldDB" id="Q1PPX6"/>
<organism evidence="1">
    <name type="scientific">Euplotes aediculatus</name>
    <name type="common">Ciliate</name>
    <dbReference type="NCBI Taxonomy" id="5940"/>
    <lineage>
        <taxon>Eukaryota</taxon>
        <taxon>Sar</taxon>
        <taxon>Alveolata</taxon>
        <taxon>Ciliophora</taxon>
        <taxon>Intramacronucleata</taxon>
        <taxon>Spirotrichea</taxon>
        <taxon>Hypotrichia</taxon>
        <taxon>Euplotida</taxon>
        <taxon>Euplotidae</taxon>
        <taxon>Euplotes</taxon>
    </lineage>
</organism>
<sequence>MHHPYEWNPNKVLNPIKNNTLSRISDNVNSKVSKLHLTLIRCQRLNSTVIFIQNKFAYKDPRARASELLQMNGIKQMDSTKMMNSSSTEQLPPKQIMSNYDIAKPSISYMAPSQSRYKVQL</sequence>